<dbReference type="SUPFAM" id="SSF50129">
    <property type="entry name" value="GroES-like"/>
    <property type="match status" value="1"/>
</dbReference>
<accession>A0A6S7H306</accession>
<dbReference type="InterPro" id="IPR013154">
    <property type="entry name" value="ADH-like_N"/>
</dbReference>
<protein>
    <submittedName>
        <fullName evidence="6">D-arabinitol dehydrogenase 1-like</fullName>
    </submittedName>
</protein>
<reference evidence="6" key="1">
    <citation type="submission" date="2020-04" db="EMBL/GenBank/DDBJ databases">
        <authorList>
            <person name="Alioto T."/>
            <person name="Alioto T."/>
            <person name="Gomez Garrido J."/>
        </authorList>
    </citation>
    <scope>NUCLEOTIDE SEQUENCE</scope>
    <source>
        <strain evidence="6">A484AB</strain>
    </source>
</reference>
<organism evidence="6 7">
    <name type="scientific">Paramuricea clavata</name>
    <name type="common">Red gorgonian</name>
    <name type="synonym">Violescent sea-whip</name>
    <dbReference type="NCBI Taxonomy" id="317549"/>
    <lineage>
        <taxon>Eukaryota</taxon>
        <taxon>Metazoa</taxon>
        <taxon>Cnidaria</taxon>
        <taxon>Anthozoa</taxon>
        <taxon>Octocorallia</taxon>
        <taxon>Malacalcyonacea</taxon>
        <taxon>Plexauridae</taxon>
        <taxon>Paramuricea</taxon>
    </lineage>
</organism>
<feature type="domain" description="Alcohol dehydrogenase-like N-terminal" evidence="5">
    <location>
        <begin position="25"/>
        <end position="80"/>
    </location>
</feature>
<evidence type="ECO:0000256" key="1">
    <source>
        <dbReference type="ARBA" id="ARBA00001947"/>
    </source>
</evidence>
<evidence type="ECO:0000256" key="4">
    <source>
        <dbReference type="ARBA" id="ARBA00023002"/>
    </source>
</evidence>
<gene>
    <name evidence="6" type="ORF">PACLA_8A063001</name>
</gene>
<keyword evidence="3" id="KW-0862">Zinc</keyword>
<keyword evidence="4" id="KW-0560">Oxidoreductase</keyword>
<evidence type="ECO:0000313" key="7">
    <source>
        <dbReference type="Proteomes" id="UP001152795"/>
    </source>
</evidence>
<dbReference type="PANTHER" id="PTHR42813">
    <property type="entry name" value="ZINC-TYPE ALCOHOL DEHYDROGENASE-LIKE"/>
    <property type="match status" value="1"/>
</dbReference>
<dbReference type="InterPro" id="IPR011032">
    <property type="entry name" value="GroES-like_sf"/>
</dbReference>
<comment type="caution">
    <text evidence="6">The sequence shown here is derived from an EMBL/GenBank/DDBJ whole genome shotgun (WGS) entry which is preliminary data.</text>
</comment>
<sequence length="123" mass="13137">MNTALQVWDGELSVITTPPPRVSVPTDVVIKVAYSGVCGTDLHVLAKEFPSAKSVVLGHEFSGVVTEIGSEVKHCSVGESCSHISMLTRFLFFEAERLLVYSPPGINSFFIICSVLAAPQNAG</sequence>
<dbReference type="GO" id="GO:0008270">
    <property type="term" value="F:zinc ion binding"/>
    <property type="evidence" value="ECO:0007669"/>
    <property type="project" value="InterPro"/>
</dbReference>
<dbReference type="GO" id="GO:0016491">
    <property type="term" value="F:oxidoreductase activity"/>
    <property type="evidence" value="ECO:0007669"/>
    <property type="project" value="UniProtKB-KW"/>
</dbReference>
<dbReference type="Pfam" id="PF08240">
    <property type="entry name" value="ADH_N"/>
    <property type="match status" value="1"/>
</dbReference>
<keyword evidence="7" id="KW-1185">Reference proteome</keyword>
<dbReference type="PROSITE" id="PS00059">
    <property type="entry name" value="ADH_ZINC"/>
    <property type="match status" value="1"/>
</dbReference>
<dbReference type="Gene3D" id="3.90.180.10">
    <property type="entry name" value="Medium-chain alcohol dehydrogenases, catalytic domain"/>
    <property type="match status" value="1"/>
</dbReference>
<dbReference type="EMBL" id="CACRXK020001844">
    <property type="protein sequence ID" value="CAB3991407.1"/>
    <property type="molecule type" value="Genomic_DNA"/>
</dbReference>
<dbReference type="InterPro" id="IPR002328">
    <property type="entry name" value="ADH_Zn_CS"/>
</dbReference>
<dbReference type="Proteomes" id="UP001152795">
    <property type="component" value="Unassembled WGS sequence"/>
</dbReference>
<evidence type="ECO:0000313" key="6">
    <source>
        <dbReference type="EMBL" id="CAB3991407.1"/>
    </source>
</evidence>
<evidence type="ECO:0000259" key="5">
    <source>
        <dbReference type="Pfam" id="PF08240"/>
    </source>
</evidence>
<dbReference type="OrthoDB" id="3941538at2759"/>
<evidence type="ECO:0000256" key="2">
    <source>
        <dbReference type="ARBA" id="ARBA00022723"/>
    </source>
</evidence>
<comment type="cofactor">
    <cofactor evidence="1">
        <name>Zn(2+)</name>
        <dbReference type="ChEBI" id="CHEBI:29105"/>
    </cofactor>
</comment>
<name>A0A6S7H306_PARCT</name>
<proteinExistence type="predicted"/>
<keyword evidence="2" id="KW-0479">Metal-binding</keyword>
<dbReference type="AlphaFoldDB" id="A0A6S7H306"/>
<evidence type="ECO:0000256" key="3">
    <source>
        <dbReference type="ARBA" id="ARBA00022833"/>
    </source>
</evidence>